<dbReference type="InterPro" id="IPR051743">
    <property type="entry name" value="TAFA_chemokine-like"/>
</dbReference>
<organism evidence="5 6">
    <name type="scientific">Liparis tanakae</name>
    <name type="common">Tanaka's snailfish</name>
    <dbReference type="NCBI Taxonomy" id="230148"/>
    <lineage>
        <taxon>Eukaryota</taxon>
        <taxon>Metazoa</taxon>
        <taxon>Chordata</taxon>
        <taxon>Craniata</taxon>
        <taxon>Vertebrata</taxon>
        <taxon>Euteleostomi</taxon>
        <taxon>Actinopterygii</taxon>
        <taxon>Neopterygii</taxon>
        <taxon>Teleostei</taxon>
        <taxon>Neoteleostei</taxon>
        <taxon>Acanthomorphata</taxon>
        <taxon>Eupercaria</taxon>
        <taxon>Perciformes</taxon>
        <taxon>Cottioidei</taxon>
        <taxon>Cottales</taxon>
        <taxon>Liparidae</taxon>
        <taxon>Liparis</taxon>
    </lineage>
</organism>
<evidence type="ECO:0000256" key="2">
    <source>
        <dbReference type="ARBA" id="ARBA00022729"/>
    </source>
</evidence>
<dbReference type="Proteomes" id="UP000314294">
    <property type="component" value="Unassembled WGS sequence"/>
</dbReference>
<evidence type="ECO:0000256" key="4">
    <source>
        <dbReference type="SAM" id="SignalP"/>
    </source>
</evidence>
<dbReference type="AlphaFoldDB" id="A0A4Z2I6Y0"/>
<protein>
    <submittedName>
        <fullName evidence="5">Protein FAM19A1</fullName>
    </submittedName>
</protein>
<proteinExistence type="inferred from homology"/>
<dbReference type="GO" id="GO:0048018">
    <property type="term" value="F:receptor ligand activity"/>
    <property type="evidence" value="ECO:0007669"/>
    <property type="project" value="TreeGrafter"/>
</dbReference>
<dbReference type="GO" id="GO:1902692">
    <property type="term" value="P:regulation of neuroblast proliferation"/>
    <property type="evidence" value="ECO:0007669"/>
    <property type="project" value="TreeGrafter"/>
</dbReference>
<comment type="caution">
    <text evidence="5">The sequence shown here is derived from an EMBL/GenBank/DDBJ whole genome shotgun (WGS) entry which is preliminary data.</text>
</comment>
<feature type="signal peptide" evidence="4">
    <location>
        <begin position="1"/>
        <end position="21"/>
    </location>
</feature>
<dbReference type="EMBL" id="SRLO01000124">
    <property type="protein sequence ID" value="TNN73521.1"/>
    <property type="molecule type" value="Genomic_DNA"/>
</dbReference>
<dbReference type="PANTHER" id="PTHR31770">
    <property type="entry name" value="CHEMOKINE-LIKE PROTEIN TAFA FAMILY MEMBER"/>
    <property type="match status" value="1"/>
</dbReference>
<keyword evidence="2 4" id="KW-0732">Signal</keyword>
<dbReference type="OrthoDB" id="9924724at2759"/>
<keyword evidence="6" id="KW-1185">Reference proteome</keyword>
<dbReference type="GO" id="GO:0005615">
    <property type="term" value="C:extracellular space"/>
    <property type="evidence" value="ECO:0007669"/>
    <property type="project" value="TreeGrafter"/>
</dbReference>
<evidence type="ECO:0000313" key="5">
    <source>
        <dbReference type="EMBL" id="TNN73521.1"/>
    </source>
</evidence>
<dbReference type="InterPro" id="IPR020350">
    <property type="entry name" value="Chemokine-like_TAFA"/>
</dbReference>
<sequence>MSWLLCLCLWVSVTAIQLCQATFYDTIQQHHGTRPGRTTIHMIGVLGAGRSPRVWRVWAQWVGEASGREGGTCEVIAAHRCCNKNRIEERSQTVKCSCLPGKVAGTTRNRPSCVDASIVIGKWWCEMEPCLEGEECKTLPDNSGWMCYAGNKIKTTRQRGTYSVNKAFNKIEAISSSFAVVFRGIKRSARFRSLITSCNRELSPLPLQDSQILKVKRFMPVRMPLQPCRWCPVHPVELKKNGCSLLSASFTCVSENYGGLQMHDQPVRSVRTRHSSPSRHGAILHHHFCRTMEAGGKHSTARKSESGVGGARGAARAREVTVNTSTRAHKMLVHAPAPLPFLYLPRRCERDGGSVDTISTCKACQLLPPPSGGN</sequence>
<dbReference type="GO" id="GO:0014016">
    <property type="term" value="P:neuroblast differentiation"/>
    <property type="evidence" value="ECO:0007669"/>
    <property type="project" value="TreeGrafter"/>
</dbReference>
<evidence type="ECO:0000256" key="3">
    <source>
        <dbReference type="SAM" id="MobiDB-lite"/>
    </source>
</evidence>
<evidence type="ECO:0000313" key="6">
    <source>
        <dbReference type="Proteomes" id="UP000314294"/>
    </source>
</evidence>
<feature type="region of interest" description="Disordered" evidence="3">
    <location>
        <begin position="295"/>
        <end position="317"/>
    </location>
</feature>
<reference evidence="5 6" key="1">
    <citation type="submission" date="2019-03" db="EMBL/GenBank/DDBJ databases">
        <title>First draft genome of Liparis tanakae, snailfish: a comprehensive survey of snailfish specific genes.</title>
        <authorList>
            <person name="Kim W."/>
            <person name="Song I."/>
            <person name="Jeong J.-H."/>
            <person name="Kim D."/>
            <person name="Kim S."/>
            <person name="Ryu S."/>
            <person name="Song J.Y."/>
            <person name="Lee S.K."/>
        </authorList>
    </citation>
    <scope>NUCLEOTIDE SEQUENCE [LARGE SCALE GENOMIC DNA]</scope>
    <source>
        <tissue evidence="5">Muscle</tissue>
    </source>
</reference>
<evidence type="ECO:0000256" key="1">
    <source>
        <dbReference type="ARBA" id="ARBA00006101"/>
    </source>
</evidence>
<dbReference type="PANTHER" id="PTHR31770:SF2">
    <property type="entry name" value="CHEMOKINE-LIKE PROTEIN TAFA-1"/>
    <property type="match status" value="1"/>
</dbReference>
<name>A0A4Z2I6Y0_9TELE</name>
<gene>
    <name evidence="5" type="primary">FAM19A1</name>
    <name evidence="5" type="ORF">EYF80_016311</name>
</gene>
<accession>A0A4Z2I6Y0</accession>
<comment type="similarity">
    <text evidence="1">Belongs to the TAFA family.</text>
</comment>
<dbReference type="Pfam" id="PF12020">
    <property type="entry name" value="TAFA"/>
    <property type="match status" value="1"/>
</dbReference>
<feature type="chain" id="PRO_5021334647" evidence="4">
    <location>
        <begin position="22"/>
        <end position="374"/>
    </location>
</feature>